<proteinExistence type="predicted"/>
<name>A0A655FPJ8_MYCTX</name>
<protein>
    <submittedName>
        <fullName evidence="1">Uncharacterized protein</fullName>
    </submittedName>
</protein>
<dbReference type="AlphaFoldDB" id="A0A655FPJ8"/>
<dbReference type="EMBL" id="CQQC01001071">
    <property type="protein sequence ID" value="CNV61338.1"/>
    <property type="molecule type" value="Genomic_DNA"/>
</dbReference>
<dbReference type="Proteomes" id="UP000039217">
    <property type="component" value="Unassembled WGS sequence"/>
</dbReference>
<accession>A0A655FPJ8</accession>
<gene>
    <name evidence="1" type="ORF">ERS007661_02807</name>
</gene>
<evidence type="ECO:0000313" key="1">
    <source>
        <dbReference type="EMBL" id="CNV61338.1"/>
    </source>
</evidence>
<organism evidence="1 2">
    <name type="scientific">Mycobacterium tuberculosis</name>
    <dbReference type="NCBI Taxonomy" id="1773"/>
    <lineage>
        <taxon>Bacteria</taxon>
        <taxon>Bacillati</taxon>
        <taxon>Actinomycetota</taxon>
        <taxon>Actinomycetes</taxon>
        <taxon>Mycobacteriales</taxon>
        <taxon>Mycobacteriaceae</taxon>
        <taxon>Mycobacterium</taxon>
        <taxon>Mycobacterium tuberculosis complex</taxon>
    </lineage>
</organism>
<evidence type="ECO:0000313" key="2">
    <source>
        <dbReference type="Proteomes" id="UP000039217"/>
    </source>
</evidence>
<sequence>MMPVSKIDGGYGGAVMNIWSMCWVAPPADTPSRMPNPSS</sequence>
<reference evidence="1 2" key="1">
    <citation type="submission" date="2015-03" db="EMBL/GenBank/DDBJ databases">
        <authorList>
            <consortium name="Pathogen Informatics"/>
        </authorList>
    </citation>
    <scope>NUCLEOTIDE SEQUENCE [LARGE SCALE GENOMIC DNA]</scope>
    <source>
        <strain evidence="1 2">D00501624</strain>
    </source>
</reference>